<feature type="region of interest" description="Disordered" evidence="1">
    <location>
        <begin position="296"/>
        <end position="344"/>
    </location>
</feature>
<feature type="compositionally biased region" description="Low complexity" evidence="1">
    <location>
        <begin position="122"/>
        <end position="131"/>
    </location>
</feature>
<sequence length="444" mass="47597">MELPRASPAARPPTEPGRERLRRPPRVSPGPSVRLVVWAEKAKPPPRKEGARPPPPCRARAAAAAAAALLTRGHPSRAAAVPANYAQLGPRRSLARARASAPRLCVALGRLRASPEPRRPVAPDSRASTPARPRRPGQERRAGAGAEEPRWPARPPLPRPGAPSRRRLTAARSPQVATGRSDTAMGGEVRVLLLLLLGLLHWVGGSEGRKPWRRRGQQPPQPPPPPPPPQRAEVAPGAGQPVESFPLDFTAVERNMDSFMAEVKSLAQSLYPCSAQQLHEDLRLHLLLNTSVTCNDGSPAGLVRDSQESDRGRDGGPQVQRARTHSTVKEVEGTGEAERPEGTAGAHALGWSVSVCALMGRKAGGDAASVAPRVSPRSPTPTGSPAFLTIPMPPRPRERLSSTAIRARVNTGVVRGGLWEFSTDLSDLLPPPRYRHLRGIIPFH</sequence>
<name>G3GXC2_CRIGR</name>
<feature type="compositionally biased region" description="Low complexity" evidence="1">
    <location>
        <begin position="29"/>
        <end position="39"/>
    </location>
</feature>
<feature type="compositionally biased region" description="Pro residues" evidence="1">
    <location>
        <begin position="152"/>
        <end position="161"/>
    </location>
</feature>
<feature type="compositionally biased region" description="Pro residues" evidence="1">
    <location>
        <begin position="219"/>
        <end position="230"/>
    </location>
</feature>
<dbReference type="Proteomes" id="UP000001075">
    <property type="component" value="Unassembled WGS sequence"/>
</dbReference>
<organism evidence="2 3">
    <name type="scientific">Cricetulus griseus</name>
    <name type="common">Chinese hamster</name>
    <name type="synonym">Cricetulus barabensis griseus</name>
    <dbReference type="NCBI Taxonomy" id="10029"/>
    <lineage>
        <taxon>Eukaryota</taxon>
        <taxon>Metazoa</taxon>
        <taxon>Chordata</taxon>
        <taxon>Craniata</taxon>
        <taxon>Vertebrata</taxon>
        <taxon>Euteleostomi</taxon>
        <taxon>Mammalia</taxon>
        <taxon>Eutheria</taxon>
        <taxon>Euarchontoglires</taxon>
        <taxon>Glires</taxon>
        <taxon>Rodentia</taxon>
        <taxon>Myomorpha</taxon>
        <taxon>Muroidea</taxon>
        <taxon>Cricetidae</taxon>
        <taxon>Cricetinae</taxon>
        <taxon>Cricetulus</taxon>
    </lineage>
</organism>
<dbReference type="EMBL" id="JH000058">
    <property type="protein sequence ID" value="EGW06271.1"/>
    <property type="molecule type" value="Genomic_DNA"/>
</dbReference>
<gene>
    <name evidence="2" type="ORF">I79_002412</name>
</gene>
<feature type="compositionally biased region" description="Basic and acidic residues" evidence="1">
    <location>
        <begin position="327"/>
        <end position="341"/>
    </location>
</feature>
<accession>G3GXC2</accession>
<feature type="region of interest" description="Disordered" evidence="1">
    <location>
        <begin position="367"/>
        <end position="386"/>
    </location>
</feature>
<protein>
    <submittedName>
        <fullName evidence="2">Protein notum-like</fullName>
    </submittedName>
</protein>
<reference evidence="3" key="1">
    <citation type="journal article" date="2011" name="Nat. Biotechnol.">
        <title>The genomic sequence of the Chinese hamster ovary (CHO)-K1 cell line.</title>
        <authorList>
            <person name="Xu X."/>
            <person name="Nagarajan H."/>
            <person name="Lewis N.E."/>
            <person name="Pan S."/>
            <person name="Cai Z."/>
            <person name="Liu X."/>
            <person name="Chen W."/>
            <person name="Xie M."/>
            <person name="Wang W."/>
            <person name="Hammond S."/>
            <person name="Andersen M.R."/>
            <person name="Neff N."/>
            <person name="Passarelli B."/>
            <person name="Koh W."/>
            <person name="Fan H.C."/>
            <person name="Wang J."/>
            <person name="Gui Y."/>
            <person name="Lee K.H."/>
            <person name="Betenbaugh M.J."/>
            <person name="Quake S.R."/>
            <person name="Famili I."/>
            <person name="Palsson B.O."/>
            <person name="Wang J."/>
        </authorList>
    </citation>
    <scope>NUCLEOTIDE SEQUENCE [LARGE SCALE GENOMIC DNA]</scope>
    <source>
        <strain evidence="3">CHO K1 cell line</strain>
    </source>
</reference>
<feature type="compositionally biased region" description="Basic and acidic residues" evidence="1">
    <location>
        <begin position="136"/>
        <end position="151"/>
    </location>
</feature>
<feature type="region of interest" description="Disordered" evidence="1">
    <location>
        <begin position="207"/>
        <end position="243"/>
    </location>
</feature>
<dbReference type="InParanoid" id="G3GXC2"/>
<dbReference type="AlphaFoldDB" id="G3GXC2"/>
<feature type="compositionally biased region" description="Basic and acidic residues" evidence="1">
    <location>
        <begin position="305"/>
        <end position="314"/>
    </location>
</feature>
<evidence type="ECO:0000313" key="3">
    <source>
        <dbReference type="Proteomes" id="UP000001075"/>
    </source>
</evidence>
<dbReference type="STRING" id="10029.G3GXC2"/>
<evidence type="ECO:0000256" key="1">
    <source>
        <dbReference type="SAM" id="MobiDB-lite"/>
    </source>
</evidence>
<feature type="region of interest" description="Disordered" evidence="1">
    <location>
        <begin position="115"/>
        <end position="182"/>
    </location>
</feature>
<evidence type="ECO:0000313" key="2">
    <source>
        <dbReference type="EMBL" id="EGW06271.1"/>
    </source>
</evidence>
<feature type="compositionally biased region" description="Basic and acidic residues" evidence="1">
    <location>
        <begin position="40"/>
        <end position="51"/>
    </location>
</feature>
<feature type="region of interest" description="Disordered" evidence="1">
    <location>
        <begin position="1"/>
        <end position="59"/>
    </location>
</feature>
<proteinExistence type="predicted"/>